<dbReference type="Pfam" id="PF03184">
    <property type="entry name" value="DDE_1"/>
    <property type="match status" value="1"/>
</dbReference>
<protein>
    <recommendedName>
        <fullName evidence="1">DDE-1 domain-containing protein</fullName>
    </recommendedName>
</protein>
<organism evidence="2 3">
    <name type="scientific">Ladona fulva</name>
    <name type="common">Scarce chaser dragonfly</name>
    <name type="synonym">Libellula fulva</name>
    <dbReference type="NCBI Taxonomy" id="123851"/>
    <lineage>
        <taxon>Eukaryota</taxon>
        <taxon>Metazoa</taxon>
        <taxon>Ecdysozoa</taxon>
        <taxon>Arthropoda</taxon>
        <taxon>Hexapoda</taxon>
        <taxon>Insecta</taxon>
        <taxon>Pterygota</taxon>
        <taxon>Palaeoptera</taxon>
        <taxon>Odonata</taxon>
        <taxon>Epiprocta</taxon>
        <taxon>Anisoptera</taxon>
        <taxon>Libelluloidea</taxon>
        <taxon>Libellulidae</taxon>
        <taxon>Ladona</taxon>
    </lineage>
</organism>
<dbReference type="EMBL" id="KZ308122">
    <property type="protein sequence ID" value="KAG8222082.1"/>
    <property type="molecule type" value="Genomic_DNA"/>
</dbReference>
<dbReference type="GO" id="GO:0003676">
    <property type="term" value="F:nucleic acid binding"/>
    <property type="evidence" value="ECO:0007669"/>
    <property type="project" value="InterPro"/>
</dbReference>
<evidence type="ECO:0000313" key="3">
    <source>
        <dbReference type="Proteomes" id="UP000792457"/>
    </source>
</evidence>
<feature type="domain" description="DDE-1" evidence="1">
    <location>
        <begin position="14"/>
        <end position="78"/>
    </location>
</feature>
<evidence type="ECO:0000313" key="2">
    <source>
        <dbReference type="EMBL" id="KAG8222082.1"/>
    </source>
</evidence>
<proteinExistence type="predicted"/>
<evidence type="ECO:0000259" key="1">
    <source>
        <dbReference type="Pfam" id="PF03184"/>
    </source>
</evidence>
<keyword evidence="3" id="KW-1185">Reference proteome</keyword>
<gene>
    <name evidence="2" type="ORF">J437_LFUL000526</name>
</gene>
<sequence length="116" mass="13344">MERDMEKPLFIDKADDSDLPMIWRDNPEAWNKARIMEEWLLSFDQRITDGPMIILFLDDVISCVTSSKNHKHRSTNTSRNCVKVFNAVFLTAVVSADKVSVAVKNVSVLDGMHWFN</sequence>
<comment type="caution">
    <text evidence="2">The sequence shown here is derived from an EMBL/GenBank/DDBJ whole genome shotgun (WGS) entry which is preliminary data.</text>
</comment>
<dbReference type="Proteomes" id="UP000792457">
    <property type="component" value="Unassembled WGS sequence"/>
</dbReference>
<dbReference type="AlphaFoldDB" id="A0A8K0NUG6"/>
<accession>A0A8K0NUG6</accession>
<reference evidence="2" key="1">
    <citation type="submission" date="2013-04" db="EMBL/GenBank/DDBJ databases">
        <authorList>
            <person name="Qu J."/>
            <person name="Murali S.C."/>
            <person name="Bandaranaike D."/>
            <person name="Bellair M."/>
            <person name="Blankenburg K."/>
            <person name="Chao H."/>
            <person name="Dinh H."/>
            <person name="Doddapaneni H."/>
            <person name="Downs B."/>
            <person name="Dugan-Rocha S."/>
            <person name="Elkadiri S."/>
            <person name="Gnanaolivu R.D."/>
            <person name="Hernandez B."/>
            <person name="Javaid M."/>
            <person name="Jayaseelan J.C."/>
            <person name="Lee S."/>
            <person name="Li M."/>
            <person name="Ming W."/>
            <person name="Munidasa M."/>
            <person name="Muniz J."/>
            <person name="Nguyen L."/>
            <person name="Ongeri F."/>
            <person name="Osuji N."/>
            <person name="Pu L.-L."/>
            <person name="Puazo M."/>
            <person name="Qu C."/>
            <person name="Quiroz J."/>
            <person name="Raj R."/>
            <person name="Weissenberger G."/>
            <person name="Xin Y."/>
            <person name="Zou X."/>
            <person name="Han Y."/>
            <person name="Richards S."/>
            <person name="Worley K."/>
            <person name="Muzny D."/>
            <person name="Gibbs R."/>
        </authorList>
    </citation>
    <scope>NUCLEOTIDE SEQUENCE</scope>
    <source>
        <strain evidence="2">Sampled in the wild</strain>
    </source>
</reference>
<dbReference type="InterPro" id="IPR004875">
    <property type="entry name" value="DDE_SF_endonuclease_dom"/>
</dbReference>
<reference evidence="2" key="2">
    <citation type="submission" date="2017-10" db="EMBL/GenBank/DDBJ databases">
        <title>Ladona fulva Genome sequencing and assembly.</title>
        <authorList>
            <person name="Murali S."/>
            <person name="Richards S."/>
            <person name="Bandaranaike D."/>
            <person name="Bellair M."/>
            <person name="Blankenburg K."/>
            <person name="Chao H."/>
            <person name="Dinh H."/>
            <person name="Doddapaneni H."/>
            <person name="Dugan-Rocha S."/>
            <person name="Elkadiri S."/>
            <person name="Gnanaolivu R."/>
            <person name="Hernandez B."/>
            <person name="Skinner E."/>
            <person name="Javaid M."/>
            <person name="Lee S."/>
            <person name="Li M."/>
            <person name="Ming W."/>
            <person name="Munidasa M."/>
            <person name="Muniz J."/>
            <person name="Nguyen L."/>
            <person name="Hughes D."/>
            <person name="Osuji N."/>
            <person name="Pu L.-L."/>
            <person name="Puazo M."/>
            <person name="Qu C."/>
            <person name="Quiroz J."/>
            <person name="Raj R."/>
            <person name="Weissenberger G."/>
            <person name="Xin Y."/>
            <person name="Zou X."/>
            <person name="Han Y."/>
            <person name="Worley K."/>
            <person name="Muzny D."/>
            <person name="Gibbs R."/>
        </authorList>
    </citation>
    <scope>NUCLEOTIDE SEQUENCE</scope>
    <source>
        <strain evidence="2">Sampled in the wild</strain>
    </source>
</reference>
<name>A0A8K0NUG6_LADFU</name>